<evidence type="ECO:0000313" key="3">
    <source>
        <dbReference type="Proteomes" id="UP001174936"/>
    </source>
</evidence>
<evidence type="ECO:0000256" key="1">
    <source>
        <dbReference type="SAM" id="Phobius"/>
    </source>
</evidence>
<gene>
    <name evidence="2" type="ORF">B0T16DRAFT_459989</name>
</gene>
<accession>A0AA39Y0Z0</accession>
<proteinExistence type="predicted"/>
<keyword evidence="3" id="KW-1185">Reference proteome</keyword>
<keyword evidence="1" id="KW-0812">Transmembrane</keyword>
<feature type="transmembrane region" description="Helical" evidence="1">
    <location>
        <begin position="80"/>
        <end position="98"/>
    </location>
</feature>
<keyword evidence="1" id="KW-1133">Transmembrane helix</keyword>
<dbReference type="AlphaFoldDB" id="A0AA39Y0Z0"/>
<protein>
    <submittedName>
        <fullName evidence="2">Uncharacterized protein</fullName>
    </submittedName>
</protein>
<evidence type="ECO:0000313" key="2">
    <source>
        <dbReference type="EMBL" id="KAK0643893.1"/>
    </source>
</evidence>
<sequence length="313" mass="33646">MATNTTLDTAATAETDSKSTLHRLIPFDLDTSAMTKKAAEFLKPETLTSFLDEHKSGIIVAILWLALHIRSWLSIIPLPFFLNFTTLLTALALAFPILHTLPRTVTGLAHHAHSSISASISALRNKVLPAWILSRVLPTALLFPVARAVKLLLALAAWEMVRTYRIGVACAAEGADKAVSRAGAAAGKAEGGLWEAKSLERQAMQLVASSSSAADNAEVAVVARVVRAEVGGVGMDLQLLKRKAEKVRQMAERAKVVAEEGNAELAKEMMDDVVCMVESVEKMEEKLAGRVEAVKERLWGVVFVDSEAVDGVA</sequence>
<comment type="caution">
    <text evidence="2">The sequence shown here is derived from an EMBL/GenBank/DDBJ whole genome shotgun (WGS) entry which is preliminary data.</text>
</comment>
<name>A0AA39Y0Z0_9PEZI</name>
<dbReference type="Proteomes" id="UP001174936">
    <property type="component" value="Unassembled WGS sequence"/>
</dbReference>
<reference evidence="2" key="1">
    <citation type="submission" date="2023-06" db="EMBL/GenBank/DDBJ databases">
        <title>Genome-scale phylogeny and comparative genomics of the fungal order Sordariales.</title>
        <authorList>
            <consortium name="Lawrence Berkeley National Laboratory"/>
            <person name="Hensen N."/>
            <person name="Bonometti L."/>
            <person name="Westerberg I."/>
            <person name="Brannstrom I.O."/>
            <person name="Guillou S."/>
            <person name="Cros-Aarteil S."/>
            <person name="Calhoun S."/>
            <person name="Haridas S."/>
            <person name="Kuo A."/>
            <person name="Mondo S."/>
            <person name="Pangilinan J."/>
            <person name="Riley R."/>
            <person name="Labutti K."/>
            <person name="Andreopoulos B."/>
            <person name="Lipzen A."/>
            <person name="Chen C."/>
            <person name="Yanf M."/>
            <person name="Daum C."/>
            <person name="Ng V."/>
            <person name="Clum A."/>
            <person name="Steindorff A."/>
            <person name="Ohm R."/>
            <person name="Martin F."/>
            <person name="Silar P."/>
            <person name="Natvig D."/>
            <person name="Lalanne C."/>
            <person name="Gautier V."/>
            <person name="Ament-Velasquez S.L."/>
            <person name="Kruys A."/>
            <person name="Hutchinson M.I."/>
            <person name="Powell A.J."/>
            <person name="Barry K."/>
            <person name="Miller A.N."/>
            <person name="Grigoriev I.V."/>
            <person name="Debuchy R."/>
            <person name="Gladieux P."/>
            <person name="Thoren M.H."/>
            <person name="Johannesson H."/>
        </authorList>
    </citation>
    <scope>NUCLEOTIDE SEQUENCE</scope>
    <source>
        <strain evidence="2">SMH2532-1</strain>
    </source>
</reference>
<dbReference type="EMBL" id="JAULSV010000005">
    <property type="protein sequence ID" value="KAK0643893.1"/>
    <property type="molecule type" value="Genomic_DNA"/>
</dbReference>
<keyword evidence="1" id="KW-0472">Membrane</keyword>
<organism evidence="2 3">
    <name type="scientific">Cercophora newfieldiana</name>
    <dbReference type="NCBI Taxonomy" id="92897"/>
    <lineage>
        <taxon>Eukaryota</taxon>
        <taxon>Fungi</taxon>
        <taxon>Dikarya</taxon>
        <taxon>Ascomycota</taxon>
        <taxon>Pezizomycotina</taxon>
        <taxon>Sordariomycetes</taxon>
        <taxon>Sordariomycetidae</taxon>
        <taxon>Sordariales</taxon>
        <taxon>Lasiosphaeriaceae</taxon>
        <taxon>Cercophora</taxon>
    </lineage>
</organism>